<name>A0A024GVX4_9STRA</name>
<reference evidence="2 3" key="1">
    <citation type="submission" date="2012-05" db="EMBL/GenBank/DDBJ databases">
        <title>Recombination and specialization in a pathogen metapopulation.</title>
        <authorList>
            <person name="Gardiner A."/>
            <person name="Kemen E."/>
            <person name="Schultz-Larsen T."/>
            <person name="MacLean D."/>
            <person name="Van Oosterhout C."/>
            <person name="Jones J.D.G."/>
        </authorList>
    </citation>
    <scope>NUCLEOTIDE SEQUENCE [LARGE SCALE GENOMIC DNA]</scope>
    <source>
        <strain evidence="2 3">Ac Nc2</strain>
    </source>
</reference>
<gene>
    <name evidence="2" type="ORF">BN9_134650</name>
</gene>
<evidence type="ECO:0000313" key="3">
    <source>
        <dbReference type="Proteomes" id="UP000053237"/>
    </source>
</evidence>
<keyword evidence="3" id="KW-1185">Reference proteome</keyword>
<dbReference type="EMBL" id="CAIX01002042">
    <property type="protein sequence ID" value="CCI50935.1"/>
    <property type="molecule type" value="Genomic_DNA"/>
</dbReference>
<organism evidence="2 3">
    <name type="scientific">Albugo candida</name>
    <dbReference type="NCBI Taxonomy" id="65357"/>
    <lineage>
        <taxon>Eukaryota</taxon>
        <taxon>Sar</taxon>
        <taxon>Stramenopiles</taxon>
        <taxon>Oomycota</taxon>
        <taxon>Peronosporomycetes</taxon>
        <taxon>Albuginales</taxon>
        <taxon>Albuginaceae</taxon>
        <taxon>Albugo</taxon>
    </lineage>
</organism>
<comment type="caution">
    <text evidence="2">The sequence shown here is derived from an EMBL/GenBank/DDBJ whole genome shotgun (WGS) entry which is preliminary data.</text>
</comment>
<dbReference type="AlphaFoldDB" id="A0A024GVX4"/>
<feature type="compositionally biased region" description="Gly residues" evidence="1">
    <location>
        <begin position="1"/>
        <end position="12"/>
    </location>
</feature>
<protein>
    <submittedName>
        <fullName evidence="2">Uncharacterized protein</fullName>
    </submittedName>
</protein>
<proteinExistence type="predicted"/>
<dbReference type="InParanoid" id="A0A024GVX4"/>
<sequence>MQAKFGPGGLRGVGSNVEKQERKGNGGVAAISSAFSFLSTTYRQHPPLLLVWFVIKISVPTRALRLAGQRFQPLPKVFGMQLKAHLKVRPVKTLLQGLSQIAMSHRDSLLGRAQ</sequence>
<dbReference type="Proteomes" id="UP000053237">
    <property type="component" value="Unassembled WGS sequence"/>
</dbReference>
<evidence type="ECO:0000313" key="2">
    <source>
        <dbReference type="EMBL" id="CCI50935.1"/>
    </source>
</evidence>
<accession>A0A024GVX4</accession>
<evidence type="ECO:0000256" key="1">
    <source>
        <dbReference type="SAM" id="MobiDB-lite"/>
    </source>
</evidence>
<feature type="region of interest" description="Disordered" evidence="1">
    <location>
        <begin position="1"/>
        <end position="21"/>
    </location>
</feature>